<gene>
    <name evidence="3" type="ORF">FBZ95_11021</name>
</gene>
<dbReference type="STRING" id="1399419.A5906_17390"/>
<dbReference type="InterPro" id="IPR052934">
    <property type="entry name" value="Methyl-DNA_Rec/Restrict_Enz"/>
</dbReference>
<comment type="caution">
    <text evidence="3">The sequence shown here is derived from an EMBL/GenBank/DDBJ whole genome shotgun (WGS) entry which is preliminary data.</text>
</comment>
<accession>A0A560HY75</accession>
<dbReference type="InterPro" id="IPR011704">
    <property type="entry name" value="ATPase_dyneun-rel_AAA"/>
</dbReference>
<dbReference type="Pfam" id="PF07728">
    <property type="entry name" value="AAA_5"/>
    <property type="match status" value="1"/>
</dbReference>
<dbReference type="Gene3D" id="3.40.50.300">
    <property type="entry name" value="P-loop containing nucleotide triphosphate hydrolases"/>
    <property type="match status" value="2"/>
</dbReference>
<dbReference type="PANTHER" id="PTHR37291">
    <property type="entry name" value="5-METHYLCYTOSINE-SPECIFIC RESTRICTION ENZYME B"/>
    <property type="match status" value="1"/>
</dbReference>
<feature type="region of interest" description="Disordered" evidence="1">
    <location>
        <begin position="141"/>
        <end position="179"/>
    </location>
</feature>
<evidence type="ECO:0000313" key="4">
    <source>
        <dbReference type="Proteomes" id="UP000315914"/>
    </source>
</evidence>
<organism evidence="3 4">
    <name type="scientific">Bradyrhizobium sacchari</name>
    <dbReference type="NCBI Taxonomy" id="1399419"/>
    <lineage>
        <taxon>Bacteria</taxon>
        <taxon>Pseudomonadati</taxon>
        <taxon>Pseudomonadota</taxon>
        <taxon>Alphaproteobacteria</taxon>
        <taxon>Hyphomicrobiales</taxon>
        <taxon>Nitrobacteraceae</taxon>
        <taxon>Bradyrhizobium</taxon>
    </lineage>
</organism>
<keyword evidence="4" id="KW-1185">Reference proteome</keyword>
<sequence>MSQADDIRHFVRVNLIEPARARGDSSISIRAGDVHKEMELSNALPAVCSAIGSDKFLAEAAVLLAAREGPQNSTTTTFKFEFANGEALSVPLAEQELRRRYGTPDVDTKNLISFDLPDAREIALQRGNAIVQLWLEDNGPVPGAEQRPYEPNEGRHSNLPNRLTHQPTASFREQGFPRPVRSVRVTSRAQLKSILDWYEQRSSGDRAPEGGAVKLGDREVGVARQLPTNLILYGPPGTGKTYSSAREAVALCDGELPKISGRTALMERFNALKEAGRIAFVTFHQSYSYEEFVEGLRPETAGQDSEGQNSAGFRLKPTDGIFKRVAAVAQQAGRAGQTGIDLRTRDFFKMSLGSVDEDEDVYRSSIDENYIALGWGRDFDWTDPIYRDFDAILERWRTKDPNVTSLSSRVRQSHYMRAVVKEGDIVVVSFGNSQFRAIGEVIGPYEYVAGASQFRHRRKVRWLRVFERPLPVETILRGKFTQPALYKLDQAKLNLSALSTLIGEGKPGASGEAAVLPYVLIIDEINRANISKVFGELITLIEPDKRLGSVNALTVTLPYSGEDFGVPANLHLIGTMNTADRSIALLDTALRRRFQFKELMPDASLLGKVGLIDVSAVLERINERIEYLFDREHQIGHAYFMDCVTRDRLDEVMRNKIIPLLSEYFYEDWEKVRLVLGETDDEGRFIVRTKLLPPPTFADESALERFRYVVRESFAEAAYEGFML</sequence>
<evidence type="ECO:0000259" key="2">
    <source>
        <dbReference type="Pfam" id="PF07728"/>
    </source>
</evidence>
<protein>
    <submittedName>
        <fullName evidence="3">5-methylcytosine-specific restriction protein B</fullName>
    </submittedName>
</protein>
<evidence type="ECO:0000256" key="1">
    <source>
        <dbReference type="SAM" id="MobiDB-lite"/>
    </source>
</evidence>
<dbReference type="Proteomes" id="UP000315914">
    <property type="component" value="Unassembled WGS sequence"/>
</dbReference>
<dbReference type="EMBL" id="VITW01000010">
    <property type="protein sequence ID" value="TWB68901.1"/>
    <property type="molecule type" value="Genomic_DNA"/>
</dbReference>
<dbReference type="PANTHER" id="PTHR37291:SF1">
    <property type="entry name" value="TYPE IV METHYL-DIRECTED RESTRICTION ENZYME ECOKMCRB SUBUNIT"/>
    <property type="match status" value="1"/>
</dbReference>
<name>A0A560HY75_9BRAD</name>
<dbReference type="OrthoDB" id="9781481at2"/>
<dbReference type="AlphaFoldDB" id="A0A560HY75"/>
<dbReference type="RefSeq" id="WP_080140507.1">
    <property type="nucleotide sequence ID" value="NZ_LWIG01000069.1"/>
</dbReference>
<dbReference type="SUPFAM" id="SSF52540">
    <property type="entry name" value="P-loop containing nucleoside triphosphate hydrolases"/>
    <property type="match status" value="1"/>
</dbReference>
<dbReference type="InterPro" id="IPR027417">
    <property type="entry name" value="P-loop_NTPase"/>
</dbReference>
<feature type="domain" description="ATPase dynein-related AAA" evidence="2">
    <location>
        <begin position="511"/>
        <end position="594"/>
    </location>
</feature>
<feature type="compositionally biased region" description="Basic and acidic residues" evidence="1">
    <location>
        <begin position="147"/>
        <end position="156"/>
    </location>
</feature>
<proteinExistence type="predicted"/>
<dbReference type="GO" id="GO:0005524">
    <property type="term" value="F:ATP binding"/>
    <property type="evidence" value="ECO:0007669"/>
    <property type="project" value="InterPro"/>
</dbReference>
<reference evidence="3 4" key="1">
    <citation type="submission" date="2019-06" db="EMBL/GenBank/DDBJ databases">
        <title>Genomic Encyclopedia of Type Strains, Phase IV (KMG-V): Genome sequencing to study the core and pangenomes of soil and plant-associated prokaryotes.</title>
        <authorList>
            <person name="Whitman W."/>
        </authorList>
    </citation>
    <scope>NUCLEOTIDE SEQUENCE [LARGE SCALE GENOMIC DNA]</scope>
    <source>
        <strain evidence="3 4">BR 10556</strain>
    </source>
</reference>
<dbReference type="GO" id="GO:0016887">
    <property type="term" value="F:ATP hydrolysis activity"/>
    <property type="evidence" value="ECO:0007669"/>
    <property type="project" value="InterPro"/>
</dbReference>
<evidence type="ECO:0000313" key="3">
    <source>
        <dbReference type="EMBL" id="TWB68901.1"/>
    </source>
</evidence>
<feature type="compositionally biased region" description="Polar residues" evidence="1">
    <location>
        <begin position="158"/>
        <end position="171"/>
    </location>
</feature>